<evidence type="ECO:0000256" key="1">
    <source>
        <dbReference type="SAM" id="MobiDB-lite"/>
    </source>
</evidence>
<name>A0AAV9X348_9PEZI</name>
<keyword evidence="3" id="KW-1185">Reference proteome</keyword>
<feature type="compositionally biased region" description="Basic and acidic residues" evidence="1">
    <location>
        <begin position="183"/>
        <end position="196"/>
    </location>
</feature>
<evidence type="ECO:0000313" key="3">
    <source>
        <dbReference type="Proteomes" id="UP001365542"/>
    </source>
</evidence>
<organism evidence="2 3">
    <name type="scientific">Orbilia ellipsospora</name>
    <dbReference type="NCBI Taxonomy" id="2528407"/>
    <lineage>
        <taxon>Eukaryota</taxon>
        <taxon>Fungi</taxon>
        <taxon>Dikarya</taxon>
        <taxon>Ascomycota</taxon>
        <taxon>Pezizomycotina</taxon>
        <taxon>Orbiliomycetes</taxon>
        <taxon>Orbiliales</taxon>
        <taxon>Orbiliaceae</taxon>
        <taxon>Orbilia</taxon>
    </lineage>
</organism>
<feature type="region of interest" description="Disordered" evidence="1">
    <location>
        <begin position="115"/>
        <end position="196"/>
    </location>
</feature>
<comment type="caution">
    <text evidence="2">The sequence shown here is derived from an EMBL/GenBank/DDBJ whole genome shotgun (WGS) entry which is preliminary data.</text>
</comment>
<sequence>MPLLDPSEVAALGLSPKDVPALKHQSPVKKPSRSSNSSKRIQSASTTPLRKTTRTLTMSMRSPSSSSPSASASPTLSTSKFTFEELGNSGNFEVRVMVPSKRKLAVLQRYERFPRADLATNGFAQEEEQNAAKRPREENSTDTSEEKDVSDPDKELGNRQVELNGSFDAHKLGDSSHIGIDGSMHEPSLEKEEHSL</sequence>
<dbReference type="Proteomes" id="UP001365542">
    <property type="component" value="Unassembled WGS sequence"/>
</dbReference>
<dbReference type="EMBL" id="JAVHJO010000011">
    <property type="protein sequence ID" value="KAK6533436.1"/>
    <property type="molecule type" value="Genomic_DNA"/>
</dbReference>
<accession>A0AAV9X348</accession>
<feature type="compositionally biased region" description="Low complexity" evidence="1">
    <location>
        <begin position="33"/>
        <end position="76"/>
    </location>
</feature>
<protein>
    <submittedName>
        <fullName evidence="2">Uncharacterized protein</fullName>
    </submittedName>
</protein>
<evidence type="ECO:0000313" key="2">
    <source>
        <dbReference type="EMBL" id="KAK6533436.1"/>
    </source>
</evidence>
<feature type="region of interest" description="Disordered" evidence="1">
    <location>
        <begin position="12"/>
        <end position="76"/>
    </location>
</feature>
<dbReference type="AlphaFoldDB" id="A0AAV9X348"/>
<reference evidence="2 3" key="1">
    <citation type="submission" date="2019-10" db="EMBL/GenBank/DDBJ databases">
        <authorList>
            <person name="Palmer J.M."/>
        </authorList>
    </citation>
    <scope>NUCLEOTIDE SEQUENCE [LARGE SCALE GENOMIC DNA]</scope>
    <source>
        <strain evidence="2 3">TWF694</strain>
    </source>
</reference>
<proteinExistence type="predicted"/>
<gene>
    <name evidence="2" type="ORF">TWF694_002376</name>
</gene>
<feature type="compositionally biased region" description="Basic and acidic residues" evidence="1">
    <location>
        <begin position="130"/>
        <end position="157"/>
    </location>
</feature>